<dbReference type="Proteomes" id="UP000887567">
    <property type="component" value="Unplaced"/>
</dbReference>
<evidence type="ECO:0000256" key="1">
    <source>
        <dbReference type="SAM" id="MobiDB-lite"/>
    </source>
</evidence>
<dbReference type="EnsemblMetazoa" id="XM_021048813.2">
    <property type="protein sequence ID" value="XP_020904472.1"/>
    <property type="gene ID" value="LOC110242788"/>
</dbReference>
<feature type="region of interest" description="Disordered" evidence="1">
    <location>
        <begin position="262"/>
        <end position="286"/>
    </location>
</feature>
<sequence length="441" mass="50429">MSFNARMLDKKKGILPADLAAAYNAYHANKAEEMRLFKTLKILQWQQQIALKTIKKEKAQLEQELKNQAEEYFQCHRVFSEESLISITNSLKKLYMGPFPTKAVLPKGKLYHLKTLLRQMQDELYVPSAARRQAITGWLLIPTFSQNDLNRETVDDTQIEGENNYQKHPNLSTSEKKDFPYKRNAETAQSLRTQSAPARSLNRKHETAKRPKTTIAKRGKGKIEVKKKVESDSIQRPKSSPYFNIYKKNAAKLLTMERARSALTSKQKDKQNAKSLSRKITGEMIGPLEEKCSKENRPRSVSLNLKEHPELPAQIIKVARKLSFKSGLNSDDEDSDNSSSLNEDIALQADETCFHSEPQPKPRCNKGLSPSDDIHHCPRFSHHQAHSTPRKRKVSIFKKTLLAHTLYGKQVVVESDLRQRVMQFMDVSTTDNEQALSNDID</sequence>
<protein>
    <submittedName>
        <fullName evidence="2">Uncharacterized protein</fullName>
    </submittedName>
</protein>
<feature type="compositionally biased region" description="Polar residues" evidence="1">
    <location>
        <begin position="160"/>
        <end position="173"/>
    </location>
</feature>
<feature type="compositionally biased region" description="Basic residues" evidence="1">
    <location>
        <begin position="210"/>
        <end position="220"/>
    </location>
</feature>
<reference evidence="2" key="1">
    <citation type="submission" date="2022-11" db="UniProtKB">
        <authorList>
            <consortium name="EnsemblMetazoa"/>
        </authorList>
    </citation>
    <scope>IDENTIFICATION</scope>
</reference>
<evidence type="ECO:0000313" key="2">
    <source>
        <dbReference type="EnsemblMetazoa" id="XP_020904472.1"/>
    </source>
</evidence>
<feature type="compositionally biased region" description="Basic and acidic residues" evidence="1">
    <location>
        <begin position="262"/>
        <end position="272"/>
    </location>
</feature>
<feature type="compositionally biased region" description="Polar residues" evidence="1">
    <location>
        <begin position="186"/>
        <end position="197"/>
    </location>
</feature>
<proteinExistence type="predicted"/>
<dbReference type="RefSeq" id="XP_020904472.1">
    <property type="nucleotide sequence ID" value="XM_021048813.2"/>
</dbReference>
<feature type="region of interest" description="Disordered" evidence="1">
    <location>
        <begin position="158"/>
        <end position="220"/>
    </location>
</feature>
<organism evidence="2 3">
    <name type="scientific">Exaiptasia diaphana</name>
    <name type="common">Tropical sea anemone</name>
    <name type="synonym">Aiptasia pulchella</name>
    <dbReference type="NCBI Taxonomy" id="2652724"/>
    <lineage>
        <taxon>Eukaryota</taxon>
        <taxon>Metazoa</taxon>
        <taxon>Cnidaria</taxon>
        <taxon>Anthozoa</taxon>
        <taxon>Hexacorallia</taxon>
        <taxon>Actiniaria</taxon>
        <taxon>Aiptasiidae</taxon>
        <taxon>Exaiptasia</taxon>
    </lineage>
</organism>
<accession>A0A913XHH2</accession>
<evidence type="ECO:0000313" key="3">
    <source>
        <dbReference type="Proteomes" id="UP000887567"/>
    </source>
</evidence>
<dbReference type="OrthoDB" id="5968727at2759"/>
<feature type="compositionally biased region" description="Basic and acidic residues" evidence="1">
    <location>
        <begin position="174"/>
        <end position="185"/>
    </location>
</feature>
<keyword evidence="3" id="KW-1185">Reference proteome</keyword>
<dbReference type="GeneID" id="110242788"/>
<dbReference type="AlphaFoldDB" id="A0A913XHH2"/>
<name>A0A913XHH2_EXADI</name>
<dbReference type="KEGG" id="epa:110242788"/>